<dbReference type="PROSITE" id="PS52009">
    <property type="entry name" value="GH84"/>
    <property type="match status" value="1"/>
</dbReference>
<dbReference type="SUPFAM" id="SSF51445">
    <property type="entry name" value="(Trans)glycosidases"/>
    <property type="match status" value="1"/>
</dbReference>
<evidence type="ECO:0000256" key="2">
    <source>
        <dbReference type="ARBA" id="ARBA00023295"/>
    </source>
</evidence>
<dbReference type="PANTHER" id="PTHR13170">
    <property type="entry name" value="O-GLCNACASE"/>
    <property type="match status" value="1"/>
</dbReference>
<dbReference type="GO" id="GO:0015929">
    <property type="term" value="F:hexosaminidase activity"/>
    <property type="evidence" value="ECO:0007669"/>
    <property type="project" value="UniProtKB-ARBA"/>
</dbReference>
<organism evidence="4">
    <name type="scientific">freshwater metagenome</name>
    <dbReference type="NCBI Taxonomy" id="449393"/>
    <lineage>
        <taxon>unclassified sequences</taxon>
        <taxon>metagenomes</taxon>
        <taxon>ecological metagenomes</taxon>
    </lineage>
</organism>
<accession>A0A6J6HI73</accession>
<dbReference type="PANTHER" id="PTHR13170:SF16">
    <property type="entry name" value="PROTEIN O-GLCNACASE"/>
    <property type="match status" value="1"/>
</dbReference>
<evidence type="ECO:0000313" key="4">
    <source>
        <dbReference type="EMBL" id="CAB4608358.1"/>
    </source>
</evidence>
<proteinExistence type="predicted"/>
<dbReference type="InterPro" id="IPR011496">
    <property type="entry name" value="O-GlcNAcase_cat"/>
</dbReference>
<protein>
    <submittedName>
        <fullName evidence="4">Unannotated protein</fullName>
    </submittedName>
</protein>
<gene>
    <name evidence="4" type="ORF">UFOPK1874_00263</name>
</gene>
<dbReference type="GO" id="GO:1901135">
    <property type="term" value="P:carbohydrate derivative metabolic process"/>
    <property type="evidence" value="ECO:0007669"/>
    <property type="project" value="UniProtKB-ARBA"/>
</dbReference>
<dbReference type="EMBL" id="CAEZUX010000013">
    <property type="protein sequence ID" value="CAB4608358.1"/>
    <property type="molecule type" value="Genomic_DNA"/>
</dbReference>
<dbReference type="InterPro" id="IPR017853">
    <property type="entry name" value="GH"/>
</dbReference>
<keyword evidence="2" id="KW-0326">Glycosidase</keyword>
<sequence>MTRKKILGVIEGFYGPPWTHEQRLSCIDEIDALGWNTYVWAAKLEPRHRDAWRDPFTRDELRQFTELSMRSTNVDFAIGLTPGDDASNEEVVHKLAPAIDAGATVVVLCFDDLPVLHAAERHRNIAHAVLQAFAIPVWIVPTHYAGTEGSGYLTSLLENLHPDVEVMWTGNTVVTDSISVDDARSRQNVTAGRLPLLWDNTPVNDAGMRGHLHIGPYSGRERGLLEECSGILWNPMEEYSASLPTLHSAAAWVRNEDSDVAWSEYVRKHSLTLLAQATAYRSDVHWPGDNPTREWWESVAAMTDMNVDVSPWVQAAKEGAALALVALKALDASEPLSDIEKSKAVRKLMGWGQHRTRSARTFGAGPRIRPIATQDSNGNFVLLPASVEESESLVDVLIRQALERLSD</sequence>
<dbReference type="AlphaFoldDB" id="A0A6J6HI73"/>
<evidence type="ECO:0000256" key="1">
    <source>
        <dbReference type="ARBA" id="ARBA00022801"/>
    </source>
</evidence>
<keyword evidence="1" id="KW-0378">Hydrolase</keyword>
<dbReference type="Pfam" id="PF07555">
    <property type="entry name" value="NAGidase"/>
    <property type="match status" value="1"/>
</dbReference>
<name>A0A6J6HI73_9ZZZZ</name>
<dbReference type="Gene3D" id="3.20.20.80">
    <property type="entry name" value="Glycosidases"/>
    <property type="match status" value="1"/>
</dbReference>
<evidence type="ECO:0000259" key="3">
    <source>
        <dbReference type="PROSITE" id="PS52009"/>
    </source>
</evidence>
<dbReference type="InterPro" id="IPR051822">
    <property type="entry name" value="Glycosyl_Hydrolase_84"/>
</dbReference>
<reference evidence="4" key="1">
    <citation type="submission" date="2020-05" db="EMBL/GenBank/DDBJ databases">
        <authorList>
            <person name="Chiriac C."/>
            <person name="Salcher M."/>
            <person name="Ghai R."/>
            <person name="Kavagutti S V."/>
        </authorList>
    </citation>
    <scope>NUCLEOTIDE SEQUENCE</scope>
</reference>
<feature type="domain" description="GH84" evidence="3">
    <location>
        <begin position="5"/>
        <end position="257"/>
    </location>
</feature>